<feature type="domain" description="Tyrosine specific protein phosphatases" evidence="9">
    <location>
        <begin position="1039"/>
        <end position="1103"/>
    </location>
</feature>
<dbReference type="PANTHER" id="PTHR45682:SF3">
    <property type="entry name" value="DUAL SPECIFICITY PROTEIN PHOSPHATASE"/>
    <property type="match status" value="1"/>
</dbReference>
<feature type="domain" description="Tyrosine specific protein phosphatases" evidence="9">
    <location>
        <begin position="531"/>
        <end position="585"/>
    </location>
</feature>
<dbReference type="PRINTS" id="PR01908">
    <property type="entry name" value="ADSPHPHTASE"/>
</dbReference>
<feature type="domain" description="Tyrosine-protein phosphatase" evidence="8">
    <location>
        <begin position="953"/>
        <end position="1118"/>
    </location>
</feature>
<feature type="domain" description="Tyrosine-protein phosphatase" evidence="8">
    <location>
        <begin position="204"/>
        <end position="369"/>
    </location>
</feature>
<feature type="domain" description="Tyrosine specific protein phosphatases" evidence="9">
    <location>
        <begin position="825"/>
        <end position="883"/>
    </location>
</feature>
<dbReference type="InterPro" id="IPR003595">
    <property type="entry name" value="Tyr_Pase_cat"/>
</dbReference>
<keyword evidence="11" id="KW-1185">Reference proteome</keyword>
<evidence type="ECO:0000256" key="7">
    <source>
        <dbReference type="SAM" id="MobiDB-lite"/>
    </source>
</evidence>
<dbReference type="InterPro" id="IPR000340">
    <property type="entry name" value="Dual-sp_phosphatase_cat-dom"/>
</dbReference>
<evidence type="ECO:0000313" key="10">
    <source>
        <dbReference type="EMBL" id="KAF4114452.1"/>
    </source>
</evidence>
<evidence type="ECO:0000259" key="8">
    <source>
        <dbReference type="PROSITE" id="PS50054"/>
    </source>
</evidence>
<feature type="region of interest" description="Disordered" evidence="7">
    <location>
        <begin position="604"/>
        <end position="644"/>
    </location>
</feature>
<dbReference type="SMART" id="SM00195">
    <property type="entry name" value="DSPc"/>
    <property type="match status" value="4"/>
</dbReference>
<dbReference type="GO" id="GO:0005737">
    <property type="term" value="C:cytoplasm"/>
    <property type="evidence" value="ECO:0007669"/>
    <property type="project" value="TreeGrafter"/>
</dbReference>
<dbReference type="PRINTS" id="PR01909">
    <property type="entry name" value="ADSPHPHTASEA"/>
</dbReference>
<reference evidence="10 11" key="1">
    <citation type="submission" date="2020-04" db="EMBL/GenBank/DDBJ databases">
        <title>Chromosome-level genome assembly of a cyprinid fish Onychostoma macrolepis by integration of Nanopore Sequencing, Bionano and Hi-C technology.</title>
        <authorList>
            <person name="Wang D."/>
        </authorList>
    </citation>
    <scope>NUCLEOTIDE SEQUENCE [LARGE SCALE GENOMIC DNA]</scope>
    <source>
        <strain evidence="10">SWU-2019</strain>
        <tissue evidence="10">Muscle</tissue>
    </source>
</reference>
<evidence type="ECO:0000256" key="6">
    <source>
        <dbReference type="PIRSR" id="PIRSR620405-1"/>
    </source>
</evidence>
<dbReference type="InterPro" id="IPR000387">
    <property type="entry name" value="Tyr_Pase_dom"/>
</dbReference>
<feature type="compositionally biased region" description="Basic and acidic residues" evidence="7">
    <location>
        <begin position="604"/>
        <end position="615"/>
    </location>
</feature>
<feature type="region of interest" description="Disordered" evidence="7">
    <location>
        <begin position="148"/>
        <end position="170"/>
    </location>
</feature>
<feature type="compositionally biased region" description="Basic and acidic residues" evidence="7">
    <location>
        <begin position="1"/>
        <end position="14"/>
    </location>
</feature>
<feature type="region of interest" description="Disordered" evidence="7">
    <location>
        <begin position="1"/>
        <end position="46"/>
    </location>
</feature>
<dbReference type="SUPFAM" id="SSF52799">
    <property type="entry name" value="(Phosphotyrosine protein) phosphatases II"/>
    <property type="match status" value="4"/>
</dbReference>
<comment type="similarity">
    <text evidence="1">Belongs to the protein-tyrosine phosphatase family. Non-receptor class dual specificity subfamily.</text>
</comment>
<evidence type="ECO:0000256" key="5">
    <source>
        <dbReference type="ARBA" id="ARBA00048336"/>
    </source>
</evidence>
<evidence type="ECO:0000313" key="11">
    <source>
        <dbReference type="Proteomes" id="UP000579812"/>
    </source>
</evidence>
<dbReference type="InterPro" id="IPR029021">
    <property type="entry name" value="Prot-tyrosine_phosphatase-like"/>
</dbReference>
<dbReference type="Gene3D" id="3.90.190.10">
    <property type="entry name" value="Protein tyrosine phosphatase superfamily"/>
    <property type="match status" value="4"/>
</dbReference>
<dbReference type="PROSITE" id="PS50054">
    <property type="entry name" value="TYR_PHOSPHATASE_DUAL"/>
    <property type="match status" value="4"/>
</dbReference>
<name>A0A7J6D5G9_9TELE</name>
<gene>
    <name evidence="10" type="ORF">G5714_004675</name>
</gene>
<feature type="domain" description="Tyrosine-protein phosphatase" evidence="8">
    <location>
        <begin position="750"/>
        <end position="904"/>
    </location>
</feature>
<dbReference type="InterPro" id="IPR016130">
    <property type="entry name" value="Tyr_Pase_AS"/>
</dbReference>
<accession>A0A7J6D5G9</accession>
<protein>
    <recommendedName>
        <fullName evidence="12">Protein-serine/threonine phosphatase</fullName>
    </recommendedName>
</protein>
<feature type="active site" description="Phosphocysteine intermediate" evidence="6">
    <location>
        <position position="314"/>
    </location>
</feature>
<evidence type="ECO:0000256" key="1">
    <source>
        <dbReference type="ARBA" id="ARBA00008601"/>
    </source>
</evidence>
<dbReference type="Pfam" id="PF00782">
    <property type="entry name" value="DSPc"/>
    <property type="match status" value="4"/>
</dbReference>
<dbReference type="InterPro" id="IPR020422">
    <property type="entry name" value="TYR_PHOSPHATASE_DUAL_dom"/>
</dbReference>
<feature type="domain" description="Tyrosine specific protein phosphatases" evidence="9">
    <location>
        <begin position="290"/>
        <end position="348"/>
    </location>
</feature>
<feature type="compositionally biased region" description="Low complexity" evidence="7">
    <location>
        <begin position="619"/>
        <end position="632"/>
    </location>
</feature>
<feature type="compositionally biased region" description="Polar residues" evidence="7">
    <location>
        <begin position="16"/>
        <end position="37"/>
    </location>
</feature>
<evidence type="ECO:0008006" key="12">
    <source>
        <dbReference type="Google" id="ProtNLM"/>
    </source>
</evidence>
<evidence type="ECO:0000256" key="3">
    <source>
        <dbReference type="ARBA" id="ARBA00022912"/>
    </source>
</evidence>
<feature type="region of interest" description="Disordered" evidence="7">
    <location>
        <begin position="671"/>
        <end position="694"/>
    </location>
</feature>
<dbReference type="GO" id="GO:0043409">
    <property type="term" value="P:negative regulation of MAPK cascade"/>
    <property type="evidence" value="ECO:0007669"/>
    <property type="project" value="TreeGrafter"/>
</dbReference>
<dbReference type="CDD" id="cd14515">
    <property type="entry name" value="DUSP3-like"/>
    <property type="match status" value="3"/>
</dbReference>
<dbReference type="AlphaFoldDB" id="A0A7J6D5G9"/>
<comment type="caution">
    <text evidence="10">The sequence shown here is derived from an EMBL/GenBank/DDBJ whole genome shotgun (WGS) entry which is preliminary data.</text>
</comment>
<keyword evidence="3" id="KW-0904">Protein phosphatase</keyword>
<dbReference type="PROSITE" id="PS00383">
    <property type="entry name" value="TYR_PHOSPHATASE_1"/>
    <property type="match status" value="2"/>
</dbReference>
<dbReference type="GO" id="GO:0033549">
    <property type="term" value="F:MAP kinase phosphatase activity"/>
    <property type="evidence" value="ECO:0007669"/>
    <property type="project" value="TreeGrafter"/>
</dbReference>
<proteinExistence type="inferred from homology"/>
<dbReference type="Proteomes" id="UP000579812">
    <property type="component" value="Unassembled WGS sequence"/>
</dbReference>
<feature type="domain" description="Tyrosine-protein phosphatase" evidence="8">
    <location>
        <begin position="457"/>
        <end position="615"/>
    </location>
</feature>
<keyword evidence="2" id="KW-0378">Hydrolase</keyword>
<comment type="catalytic activity">
    <reaction evidence="4">
        <text>O-phospho-L-seryl-[protein] + H2O = L-seryl-[protein] + phosphate</text>
        <dbReference type="Rhea" id="RHEA:20629"/>
        <dbReference type="Rhea" id="RHEA-COMP:9863"/>
        <dbReference type="Rhea" id="RHEA-COMP:11604"/>
        <dbReference type="ChEBI" id="CHEBI:15377"/>
        <dbReference type="ChEBI" id="CHEBI:29999"/>
        <dbReference type="ChEBI" id="CHEBI:43474"/>
        <dbReference type="ChEBI" id="CHEBI:83421"/>
        <dbReference type="EC" id="3.1.3.16"/>
    </reaction>
</comment>
<dbReference type="PROSITE" id="PS50056">
    <property type="entry name" value="TYR_PHOSPHATASE_2"/>
    <property type="match status" value="4"/>
</dbReference>
<sequence>MSTQKREVQLKADLRSTISENGNEQGGMNMTPATTEKTSPKVRKNNKSCAFFQRRWKAVKKSFQKNRVEPIWVSAEPDPEPLCVPDPEPEPEKDLVDEEQLCVAGPSAPEIQVTTESTQKREVQLKADISSTVSENGIDQGGMNMTAATTEKTSSKAPSGPEPQVTTETQETQVKSELSMLHNHFLVNIFQLERRMCKCKVLWTPVTEVWPSVFIGNEDTARNRAKLKGMGITHILNAAAVEKRLKVLFEMPSKKSLKGKVNTGVTYYQGRNISYYDVPAVNKCSFNISEYFFPAAQFIHQALSKPENKVLVHCKKGISRSATLVLAYLMIHQNMMVEDAIDHVIEVRNIRPNIGFLKQLTILNSNLKLKNRVEPIGVSAEPDPEPLCVPDPEPEPEVDLVDEEQLCVSAPSGPEPQVTTETQETQVKSELSMLHNHFLVNIFQLERCMCKCKVLWTPVTEVWPSVFIGNEETAMDRAILKEMGVTHILNTAAYKEYLQGKIDTRAEYYKEMDITDYSVLVMDEHRFDISKDLFPASEFIHKALSNTESKVLVHGLDGVRRSPTLVLAYLMIHHDMMVEDAIDHVIKNSVLTIRAVARVTEQKQKMKSWDLKGSEDLTEPAGSSSASPATTEKTSPTENTKERARKSNKIFAFFRRRWKAVKKTFQKKRVEPIGVSAEPDREPSCDPRPSGPKPELQVDLVDAEQLCVLGPICPKTEHQVKTELSVLQMYIPQSAIQLQDRLEQCTLDWTPVSEVWCNVFIGNEETAMDRTKLKEMGVTHIMNATASEGDLNGNISIPREEYYHGMSITYYNVPAVDEDWFDISKYFFPAAQFIHKALSNPENKLLVHCIHGVSRSSTLVLAYLMIHHNMMVEDAIDHVTDVRWIGPNMGFLNQLTGLNSDLVRQRKLQLKKELDIYKKNKVLQFQSHRVSQHLFQNMIQLMQCLDECTLDWTPVTEIWPSVFIGNEETAMDRTRLKEMGITHILNTAAVKKNLRVLLGIPRKEDLLGKTNIWVKYYKGMNISYYGVPVMDDHLFDISKYFYRAAKFIHKALSNTESKVLVHGLDGVRRSPTLVLAYLMIHHDMMVEDAIDHVIKVRRIRPNMGFLKQLIILNSKLLSQKKLQFSIPDRQIKTTDK</sequence>
<evidence type="ECO:0000259" key="9">
    <source>
        <dbReference type="PROSITE" id="PS50056"/>
    </source>
</evidence>
<comment type="catalytic activity">
    <reaction evidence="5">
        <text>O-phospho-L-threonyl-[protein] + H2O = L-threonyl-[protein] + phosphate</text>
        <dbReference type="Rhea" id="RHEA:47004"/>
        <dbReference type="Rhea" id="RHEA-COMP:11060"/>
        <dbReference type="Rhea" id="RHEA-COMP:11605"/>
        <dbReference type="ChEBI" id="CHEBI:15377"/>
        <dbReference type="ChEBI" id="CHEBI:30013"/>
        <dbReference type="ChEBI" id="CHEBI:43474"/>
        <dbReference type="ChEBI" id="CHEBI:61977"/>
        <dbReference type="EC" id="3.1.3.16"/>
    </reaction>
</comment>
<dbReference type="GO" id="GO:0008138">
    <property type="term" value="F:protein tyrosine/serine/threonine phosphatase activity"/>
    <property type="evidence" value="ECO:0007669"/>
    <property type="project" value="InterPro"/>
</dbReference>
<dbReference type="SMART" id="SM00404">
    <property type="entry name" value="PTPc_motif"/>
    <property type="match status" value="3"/>
</dbReference>
<organism evidence="10 11">
    <name type="scientific">Onychostoma macrolepis</name>
    <dbReference type="NCBI Taxonomy" id="369639"/>
    <lineage>
        <taxon>Eukaryota</taxon>
        <taxon>Metazoa</taxon>
        <taxon>Chordata</taxon>
        <taxon>Craniata</taxon>
        <taxon>Vertebrata</taxon>
        <taxon>Euteleostomi</taxon>
        <taxon>Actinopterygii</taxon>
        <taxon>Neopterygii</taxon>
        <taxon>Teleostei</taxon>
        <taxon>Ostariophysi</taxon>
        <taxon>Cypriniformes</taxon>
        <taxon>Cyprinidae</taxon>
        <taxon>Acrossocheilinae</taxon>
        <taxon>Onychostoma</taxon>
    </lineage>
</organism>
<dbReference type="PANTHER" id="PTHR45682">
    <property type="entry name" value="AGAP008228-PA"/>
    <property type="match status" value="1"/>
</dbReference>
<evidence type="ECO:0000256" key="4">
    <source>
        <dbReference type="ARBA" id="ARBA00047761"/>
    </source>
</evidence>
<evidence type="ECO:0000256" key="2">
    <source>
        <dbReference type="ARBA" id="ARBA00022801"/>
    </source>
</evidence>
<dbReference type="GO" id="GO:0004722">
    <property type="term" value="F:protein serine/threonine phosphatase activity"/>
    <property type="evidence" value="ECO:0007669"/>
    <property type="project" value="UniProtKB-EC"/>
</dbReference>
<dbReference type="InterPro" id="IPR020405">
    <property type="entry name" value="Atypical_DUSP_subfamA"/>
</dbReference>
<dbReference type="EMBL" id="JAAMOB010000004">
    <property type="protein sequence ID" value="KAF4114452.1"/>
    <property type="molecule type" value="Genomic_DNA"/>
</dbReference>